<comment type="subcellular location">
    <subcellularLocation>
        <location evidence="4">Cytoplasm</location>
    </subcellularLocation>
</comment>
<dbReference type="GO" id="GO:0006402">
    <property type="term" value="P:mRNA catabolic process"/>
    <property type="evidence" value="ECO:0007669"/>
    <property type="project" value="InterPro"/>
</dbReference>
<dbReference type="Proteomes" id="UP000319976">
    <property type="component" value="Chromosome"/>
</dbReference>
<evidence type="ECO:0000256" key="3">
    <source>
        <dbReference type="ARBA" id="ARBA00022884"/>
    </source>
</evidence>
<dbReference type="GO" id="GO:1902208">
    <property type="term" value="P:regulation of bacterial-type flagellum assembly"/>
    <property type="evidence" value="ECO:0007669"/>
    <property type="project" value="UniProtKB-UniRule"/>
</dbReference>
<keyword evidence="1 4" id="KW-0963">Cytoplasm</keyword>
<dbReference type="GO" id="GO:0006109">
    <property type="term" value="P:regulation of carbohydrate metabolic process"/>
    <property type="evidence" value="ECO:0007669"/>
    <property type="project" value="InterPro"/>
</dbReference>
<comment type="subunit">
    <text evidence="4">Homodimer; the beta-strands of each monomer intercalate to form a hydrophobic core, while the alpha-helices form wings that extend away from the core.</text>
</comment>
<comment type="function">
    <text evidence="4">A translational regulator that binds mRNA to regulate translation initiation and/or mRNA stability. Usually binds in the 5'-UTR at or near the Shine-Dalgarno sequence preventing ribosome-binding, thus repressing translation. Its main target seems to be the major flagellin gene, while its function is anatagonized by FliW.</text>
</comment>
<comment type="similarity">
    <text evidence="4">Belongs to the CsrA/RsmA family.</text>
</comment>
<dbReference type="KEGG" id="chya:V22_01110"/>
<keyword evidence="6" id="KW-1185">Reference proteome</keyword>
<reference evidence="5 6" key="1">
    <citation type="submission" date="2019-02" db="EMBL/GenBank/DDBJ databases">
        <title>Deep-cultivation of Planctomycetes and their phenomic and genomic characterization uncovers novel biology.</title>
        <authorList>
            <person name="Wiegand S."/>
            <person name="Jogler M."/>
            <person name="Boedeker C."/>
            <person name="Pinto D."/>
            <person name="Vollmers J."/>
            <person name="Rivas-Marin E."/>
            <person name="Kohn T."/>
            <person name="Peeters S.H."/>
            <person name="Heuer A."/>
            <person name="Rast P."/>
            <person name="Oberbeckmann S."/>
            <person name="Bunk B."/>
            <person name="Jeske O."/>
            <person name="Meyerdierks A."/>
            <person name="Storesund J.E."/>
            <person name="Kallscheuer N."/>
            <person name="Luecker S."/>
            <person name="Lage O.M."/>
            <person name="Pohl T."/>
            <person name="Merkel B.J."/>
            <person name="Hornburger P."/>
            <person name="Mueller R.-W."/>
            <person name="Bruemmer F."/>
            <person name="Labrenz M."/>
            <person name="Spormann A.M."/>
            <person name="Op den Camp H."/>
            <person name="Overmann J."/>
            <person name="Amann R."/>
            <person name="Jetten M.S.M."/>
            <person name="Mascher T."/>
            <person name="Medema M.H."/>
            <person name="Devos D.P."/>
            <person name="Kaster A.-K."/>
            <person name="Ovreas L."/>
            <person name="Rohde M."/>
            <person name="Galperin M.Y."/>
            <person name="Jogler C."/>
        </authorList>
    </citation>
    <scope>NUCLEOTIDE SEQUENCE [LARGE SCALE GENOMIC DNA]</scope>
    <source>
        <strain evidence="5 6">V22</strain>
    </source>
</reference>
<dbReference type="EMBL" id="CP036316">
    <property type="protein sequence ID" value="QDT62913.1"/>
    <property type="molecule type" value="Genomic_DNA"/>
</dbReference>
<organism evidence="5 6">
    <name type="scientific">Calycomorphotria hydatis</name>
    <dbReference type="NCBI Taxonomy" id="2528027"/>
    <lineage>
        <taxon>Bacteria</taxon>
        <taxon>Pseudomonadati</taxon>
        <taxon>Planctomycetota</taxon>
        <taxon>Planctomycetia</taxon>
        <taxon>Planctomycetales</taxon>
        <taxon>Planctomycetaceae</taxon>
        <taxon>Calycomorphotria</taxon>
    </lineage>
</organism>
<proteinExistence type="inferred from homology"/>
<dbReference type="GO" id="GO:0044781">
    <property type="term" value="P:bacterial-type flagellum organization"/>
    <property type="evidence" value="ECO:0007669"/>
    <property type="project" value="UniProtKB-KW"/>
</dbReference>
<dbReference type="GO" id="GO:0005829">
    <property type="term" value="C:cytosol"/>
    <property type="evidence" value="ECO:0007669"/>
    <property type="project" value="TreeGrafter"/>
</dbReference>
<dbReference type="Pfam" id="PF02599">
    <property type="entry name" value="CsrA"/>
    <property type="match status" value="1"/>
</dbReference>
<evidence type="ECO:0000313" key="6">
    <source>
        <dbReference type="Proteomes" id="UP000319976"/>
    </source>
</evidence>
<evidence type="ECO:0000256" key="2">
    <source>
        <dbReference type="ARBA" id="ARBA00022845"/>
    </source>
</evidence>
<dbReference type="InterPro" id="IPR003751">
    <property type="entry name" value="CsrA"/>
</dbReference>
<keyword evidence="4" id="KW-0678">Repressor</keyword>
<dbReference type="InterPro" id="IPR036107">
    <property type="entry name" value="CsrA_sf"/>
</dbReference>
<evidence type="ECO:0000313" key="5">
    <source>
        <dbReference type="EMBL" id="QDT62913.1"/>
    </source>
</evidence>
<dbReference type="PANTHER" id="PTHR34984">
    <property type="entry name" value="CARBON STORAGE REGULATOR"/>
    <property type="match status" value="1"/>
</dbReference>
<dbReference type="GO" id="GO:0045947">
    <property type="term" value="P:negative regulation of translational initiation"/>
    <property type="evidence" value="ECO:0007669"/>
    <property type="project" value="UniProtKB-UniRule"/>
</dbReference>
<name>A0A517T3F5_9PLAN</name>
<evidence type="ECO:0000256" key="1">
    <source>
        <dbReference type="ARBA" id="ARBA00022490"/>
    </source>
</evidence>
<gene>
    <name evidence="4" type="primary">csrA</name>
    <name evidence="5" type="ORF">V22_01110</name>
</gene>
<keyword evidence="4" id="KW-1005">Bacterial flagellum biogenesis</keyword>
<dbReference type="GO" id="GO:0048027">
    <property type="term" value="F:mRNA 5'-UTR binding"/>
    <property type="evidence" value="ECO:0007669"/>
    <property type="project" value="UniProtKB-UniRule"/>
</dbReference>
<keyword evidence="3 4" id="KW-0694">RNA-binding</keyword>
<dbReference type="AlphaFoldDB" id="A0A517T3F5"/>
<accession>A0A517T3F5</accession>
<keyword evidence="2 4" id="KW-0810">Translation regulation</keyword>
<dbReference type="HAMAP" id="MF_00167">
    <property type="entry name" value="CsrA"/>
    <property type="match status" value="1"/>
</dbReference>
<dbReference type="RefSeq" id="WP_145258805.1">
    <property type="nucleotide sequence ID" value="NZ_CP036316.1"/>
</dbReference>
<dbReference type="PANTHER" id="PTHR34984:SF1">
    <property type="entry name" value="CARBON STORAGE REGULATOR"/>
    <property type="match status" value="1"/>
</dbReference>
<sequence length="72" mass="7722">MLVLQRKPGQEVKIGEDVTVRVLKTSGNRVTIGIEAPDGVTIRRLELPLSSPAPNVSAGKQLRDTATDIVCL</sequence>
<dbReference type="SUPFAM" id="SSF117130">
    <property type="entry name" value="CsrA-like"/>
    <property type="match status" value="1"/>
</dbReference>
<protein>
    <recommendedName>
        <fullName evidence="4">Translational regulator CsrA</fullName>
    </recommendedName>
</protein>
<dbReference type="Gene3D" id="2.60.40.4380">
    <property type="entry name" value="Translational regulator CsrA"/>
    <property type="match status" value="1"/>
</dbReference>
<evidence type="ECO:0000256" key="4">
    <source>
        <dbReference type="HAMAP-Rule" id="MF_00167"/>
    </source>
</evidence>
<dbReference type="OrthoDB" id="289081at2"/>